<evidence type="ECO:0000256" key="2">
    <source>
        <dbReference type="ARBA" id="ARBA00022515"/>
    </source>
</evidence>
<dbReference type="Gene3D" id="3.90.580.10">
    <property type="entry name" value="Zinc finger, CHC2-type domain"/>
    <property type="match status" value="1"/>
</dbReference>
<evidence type="ECO:0000256" key="12">
    <source>
        <dbReference type="HAMAP-Rule" id="MF_00974"/>
    </source>
</evidence>
<dbReference type="GO" id="GO:0003677">
    <property type="term" value="F:DNA binding"/>
    <property type="evidence" value="ECO:0007669"/>
    <property type="project" value="UniProtKB-KW"/>
</dbReference>
<sequence>MSQLIPQELIDTVRQETNIVEVVENYVQLKKSGKNYLGLCPFHNEKTPSFTVAEDKQIFHCFGCGKGGNVFTFIQEIEGLSFPESVEKLAVPLNVSLPTSVYSEQRSTEKNQTHQTLITMHEHAKKFFHHILVNTEAGKEAMAYLESRDIPKDVIEEFEIGFAPDNRQILLKVMEKEFDETFYGQSGLFIERDDGSYTDRFVNRIMFPIKDAQGKTIGFSGRMMPSEQAQQDVKQPKYLNSPETEIFNKRDVIYNFHLARPHIRKSNDVFLFEGFMDVISSHMSGVKNAVATMGTSLTEQQINRLERVCQDVTIVYDGDAAGINATNRAVELLTDNTTLGVQVVMLPNRLDPDEYRKTYGLEALENELKHHQLTVFQFKKQFLSQEFNLDNESDVLTYLDLVLQELAKIPSVIEKDFALTQLSEEYHVSKDTLQIQLNSFIQSNKAHQFKKVIPKQPEVVIPQIQQVRKQTVVEKAERLLIYRILKEKAIFTQLVNKKDFSFVHDEYQELFQHIASFYELYGQIELADFINYLKEENLRQLLVTITMQDISQQSNETEISDCLHVIKKASIQSKIDDLMTRQQTAKQTGNAVEEMEVTLEIIQLQKKLSNW</sequence>
<evidence type="ECO:0000313" key="17">
    <source>
        <dbReference type="Proteomes" id="UP000191200"/>
    </source>
</evidence>
<evidence type="ECO:0000256" key="3">
    <source>
        <dbReference type="ARBA" id="ARBA00022679"/>
    </source>
</evidence>
<dbReference type="Pfam" id="PF10410">
    <property type="entry name" value="DnaB_bind"/>
    <property type="match status" value="1"/>
</dbReference>
<proteinExistence type="inferred from homology"/>
<dbReference type="CDD" id="cd03364">
    <property type="entry name" value="TOPRIM_DnaG_primases"/>
    <property type="match status" value="1"/>
</dbReference>
<dbReference type="InterPro" id="IPR002694">
    <property type="entry name" value="Znf_CHC2"/>
</dbReference>
<dbReference type="PANTHER" id="PTHR30313:SF2">
    <property type="entry name" value="DNA PRIMASE"/>
    <property type="match status" value="1"/>
</dbReference>
<dbReference type="RefSeq" id="WP_071456918.1">
    <property type="nucleotide sequence ID" value="NZ_CP017267.1"/>
</dbReference>
<dbReference type="PIRSF" id="PIRSF002811">
    <property type="entry name" value="DnaG"/>
    <property type="match status" value="1"/>
</dbReference>
<dbReference type="SUPFAM" id="SSF56731">
    <property type="entry name" value="DNA primase core"/>
    <property type="match status" value="1"/>
</dbReference>
<name>A0A1J0A5W7_9ENTE</name>
<dbReference type="GO" id="GO:1990077">
    <property type="term" value="C:primosome complex"/>
    <property type="evidence" value="ECO:0007669"/>
    <property type="project" value="UniProtKB-KW"/>
</dbReference>
<dbReference type="InterPro" id="IPR030846">
    <property type="entry name" value="DnaG_bac"/>
</dbReference>
<dbReference type="PROSITE" id="PS50880">
    <property type="entry name" value="TOPRIM"/>
    <property type="match status" value="1"/>
</dbReference>
<dbReference type="Pfam" id="PF01807">
    <property type="entry name" value="Zn_ribbon_DnaG"/>
    <property type="match status" value="1"/>
</dbReference>
<gene>
    <name evidence="12" type="primary">dnaG</name>
    <name evidence="16" type="ORF">BHY08_05470</name>
</gene>
<dbReference type="Proteomes" id="UP000191200">
    <property type="component" value="Chromosome"/>
</dbReference>
<dbReference type="OrthoDB" id="9803773at2"/>
<comment type="similarity">
    <text evidence="12 13">Belongs to the DnaG primase family.</text>
</comment>
<keyword evidence="11 12" id="KW-0804">Transcription</keyword>
<evidence type="ECO:0000256" key="5">
    <source>
        <dbReference type="ARBA" id="ARBA00022705"/>
    </source>
</evidence>
<comment type="cofactor">
    <cofactor evidence="12 13 14">
        <name>Zn(2+)</name>
        <dbReference type="ChEBI" id="CHEBI:29105"/>
    </cofactor>
    <text evidence="12 13 14">Binds 1 zinc ion per monomer.</text>
</comment>
<dbReference type="InterPro" id="IPR006171">
    <property type="entry name" value="TOPRIM_dom"/>
</dbReference>
<keyword evidence="9" id="KW-0460">Magnesium</keyword>
<comment type="catalytic activity">
    <reaction evidence="12">
        <text>ssDNA + n NTP = ssDNA/pppN(pN)n-1 hybrid + (n-1) diphosphate.</text>
        <dbReference type="EC" id="2.7.7.101"/>
    </reaction>
</comment>
<reference evidence="16 17" key="1">
    <citation type="submission" date="2016-09" db="EMBL/GenBank/DDBJ databases">
        <title>Vagococcus teuberi sp. nov., isolated from the Malian artisanal sour milk fene.</title>
        <authorList>
            <person name="Wullschleger S."/>
            <person name="Seifert C."/>
            <person name="Baumgartner S."/>
            <person name="Lacroix C."/>
            <person name="Bonfoh B."/>
            <person name="Stevens M.J."/>
            <person name="Meile L."/>
        </authorList>
    </citation>
    <scope>NUCLEOTIDE SEQUENCE [LARGE SCALE GENOMIC DNA]</scope>
    <source>
        <strain evidence="16 17">DSM 21459</strain>
    </source>
</reference>
<keyword evidence="3 12" id="KW-0808">Transferase</keyword>
<dbReference type="SMART" id="SM00493">
    <property type="entry name" value="TOPRIM"/>
    <property type="match status" value="1"/>
</dbReference>
<dbReference type="InterPro" id="IPR006295">
    <property type="entry name" value="DNA_primase_DnaG"/>
</dbReference>
<evidence type="ECO:0000256" key="10">
    <source>
        <dbReference type="ARBA" id="ARBA00023125"/>
    </source>
</evidence>
<evidence type="ECO:0000256" key="8">
    <source>
        <dbReference type="ARBA" id="ARBA00022833"/>
    </source>
</evidence>
<feature type="zinc finger region" description="CHC2-type" evidence="12 14">
    <location>
        <begin position="40"/>
        <end position="64"/>
    </location>
</feature>
<evidence type="ECO:0000256" key="6">
    <source>
        <dbReference type="ARBA" id="ARBA00022723"/>
    </source>
</evidence>
<comment type="domain">
    <text evidence="12">Contains an N-terminal zinc-binding domain, a central core domain that contains the primase activity, and a C-terminal DnaB-binding domain.</text>
</comment>
<evidence type="ECO:0000256" key="4">
    <source>
        <dbReference type="ARBA" id="ARBA00022695"/>
    </source>
</evidence>
<keyword evidence="5 12" id="KW-0235">DNA replication</keyword>
<organism evidence="16 17">
    <name type="scientific">Vagococcus teuberi</name>
    <dbReference type="NCBI Taxonomy" id="519472"/>
    <lineage>
        <taxon>Bacteria</taxon>
        <taxon>Bacillati</taxon>
        <taxon>Bacillota</taxon>
        <taxon>Bacilli</taxon>
        <taxon>Lactobacillales</taxon>
        <taxon>Enterococcaceae</taxon>
        <taxon>Vagococcus</taxon>
    </lineage>
</organism>
<dbReference type="GO" id="GO:0003899">
    <property type="term" value="F:DNA-directed RNA polymerase activity"/>
    <property type="evidence" value="ECO:0007669"/>
    <property type="project" value="UniProtKB-UniRule"/>
</dbReference>
<dbReference type="AlphaFoldDB" id="A0A1J0A5W7"/>
<dbReference type="Gene3D" id="1.10.860.10">
    <property type="entry name" value="DNAb Helicase, Chain A"/>
    <property type="match status" value="1"/>
</dbReference>
<dbReference type="InterPro" id="IPR013264">
    <property type="entry name" value="DNAG_N"/>
</dbReference>
<keyword evidence="4 12" id="KW-0548">Nucleotidyltransferase</keyword>
<feature type="domain" description="Toprim" evidence="15">
    <location>
        <begin position="267"/>
        <end position="351"/>
    </location>
</feature>
<dbReference type="HAMAP" id="MF_00974">
    <property type="entry name" value="DNA_primase_DnaG"/>
    <property type="match status" value="1"/>
</dbReference>
<evidence type="ECO:0000256" key="1">
    <source>
        <dbReference type="ARBA" id="ARBA00022478"/>
    </source>
</evidence>
<dbReference type="SUPFAM" id="SSF57783">
    <property type="entry name" value="Zinc beta-ribbon"/>
    <property type="match status" value="1"/>
</dbReference>
<dbReference type="InterPro" id="IPR036977">
    <property type="entry name" value="DNA_primase_Znf_CHC2"/>
</dbReference>
<dbReference type="GO" id="GO:0000428">
    <property type="term" value="C:DNA-directed RNA polymerase complex"/>
    <property type="evidence" value="ECO:0007669"/>
    <property type="project" value="UniProtKB-KW"/>
</dbReference>
<comment type="function">
    <text evidence="12 13">RNA polymerase that catalyzes the synthesis of short RNA molecules used as primers for DNA polymerase during DNA replication.</text>
</comment>
<dbReference type="GO" id="GO:0005737">
    <property type="term" value="C:cytoplasm"/>
    <property type="evidence" value="ECO:0007669"/>
    <property type="project" value="TreeGrafter"/>
</dbReference>
<protein>
    <recommendedName>
        <fullName evidence="12 13">DNA primase</fullName>
        <ecNumber evidence="12">2.7.7.101</ecNumber>
    </recommendedName>
</protein>
<dbReference type="Gene3D" id="3.90.980.10">
    <property type="entry name" value="DNA primase, catalytic core, N-terminal domain"/>
    <property type="match status" value="1"/>
</dbReference>
<keyword evidence="6 12" id="KW-0479">Metal-binding</keyword>
<evidence type="ECO:0000256" key="11">
    <source>
        <dbReference type="ARBA" id="ARBA00023163"/>
    </source>
</evidence>
<dbReference type="InterPro" id="IPR037068">
    <property type="entry name" value="DNA_primase_core_N_sf"/>
</dbReference>
<keyword evidence="10 12" id="KW-0238">DNA-binding</keyword>
<keyword evidence="7 12" id="KW-0863">Zinc-finger</keyword>
<dbReference type="EC" id="2.7.7.101" evidence="12"/>
<dbReference type="GO" id="GO:0008270">
    <property type="term" value="F:zinc ion binding"/>
    <property type="evidence" value="ECO:0007669"/>
    <property type="project" value="UniProtKB-UniRule"/>
</dbReference>
<evidence type="ECO:0000256" key="14">
    <source>
        <dbReference type="PIRSR" id="PIRSR002811-1"/>
    </source>
</evidence>
<dbReference type="NCBIfam" id="TIGR01391">
    <property type="entry name" value="dnaG"/>
    <property type="match status" value="1"/>
</dbReference>
<dbReference type="InterPro" id="IPR019475">
    <property type="entry name" value="DNA_primase_DnaB-bd"/>
</dbReference>
<dbReference type="InterPro" id="IPR034151">
    <property type="entry name" value="TOPRIM_DnaG_bac"/>
</dbReference>
<dbReference type="PANTHER" id="PTHR30313">
    <property type="entry name" value="DNA PRIMASE"/>
    <property type="match status" value="1"/>
</dbReference>
<evidence type="ECO:0000313" key="16">
    <source>
        <dbReference type="EMBL" id="APB31325.1"/>
    </source>
</evidence>
<keyword evidence="2 12" id="KW-0639">Primosome</keyword>
<dbReference type="STRING" id="519472.BHY08_05470"/>
<evidence type="ECO:0000256" key="13">
    <source>
        <dbReference type="PIRNR" id="PIRNR002811"/>
    </source>
</evidence>
<keyword evidence="17" id="KW-1185">Reference proteome</keyword>
<evidence type="ECO:0000256" key="7">
    <source>
        <dbReference type="ARBA" id="ARBA00022771"/>
    </source>
</evidence>
<accession>A0A1J0A5W7</accession>
<dbReference type="InterPro" id="IPR016136">
    <property type="entry name" value="DNA_helicase_N/primase_C"/>
</dbReference>
<dbReference type="SMART" id="SM00400">
    <property type="entry name" value="ZnF_CHCC"/>
    <property type="match status" value="1"/>
</dbReference>
<keyword evidence="8 12" id="KW-0862">Zinc</keyword>
<evidence type="ECO:0000256" key="9">
    <source>
        <dbReference type="ARBA" id="ARBA00022842"/>
    </source>
</evidence>
<dbReference type="GO" id="GO:0006269">
    <property type="term" value="P:DNA replication, synthesis of primer"/>
    <property type="evidence" value="ECO:0007669"/>
    <property type="project" value="UniProtKB-UniRule"/>
</dbReference>
<dbReference type="InterPro" id="IPR050219">
    <property type="entry name" value="DnaG_primase"/>
</dbReference>
<dbReference type="Pfam" id="PF13155">
    <property type="entry name" value="Toprim_2"/>
    <property type="match status" value="1"/>
</dbReference>
<dbReference type="EMBL" id="CP017267">
    <property type="protein sequence ID" value="APB31325.1"/>
    <property type="molecule type" value="Genomic_DNA"/>
</dbReference>
<dbReference type="KEGG" id="vte:BHY08_05470"/>
<keyword evidence="1 12" id="KW-0240">DNA-directed RNA polymerase</keyword>
<comment type="subunit">
    <text evidence="12">Monomer. Interacts with DnaB.</text>
</comment>
<dbReference type="Pfam" id="PF08275">
    <property type="entry name" value="DNAG_N"/>
    <property type="match status" value="1"/>
</dbReference>
<evidence type="ECO:0000259" key="15">
    <source>
        <dbReference type="PROSITE" id="PS50880"/>
    </source>
</evidence>
<dbReference type="Gene3D" id="3.40.1360.10">
    <property type="match status" value="1"/>
</dbReference>
<dbReference type="FunFam" id="3.90.580.10:FF:000001">
    <property type="entry name" value="DNA primase"/>
    <property type="match status" value="1"/>
</dbReference>